<evidence type="ECO:0000256" key="1">
    <source>
        <dbReference type="SAM" id="Phobius"/>
    </source>
</evidence>
<keyword evidence="1" id="KW-0812">Transmembrane</keyword>
<gene>
    <name evidence="2" type="primary">LOC107760048</name>
</gene>
<name>A0A1S3X161_TOBAC</name>
<keyword evidence="1" id="KW-0472">Membrane</keyword>
<sequence length="206" mass="23796">MAVVSILKLIRLPGLCTCSQSAVRLIVGDDWRWFLLNFIPLWCIWAVFPIFVEDAGPVTFFSYYIVSTNAYLIPWYSVCYWHREMSPFRLIGAKAKFMIEVIPMIVAAALHHLLEYNVGYFVILLGCTACVYIFTHFMHAAYDIGLFDFLLGLAMLVLVHWLNEELLVGVLVLSFCLCLSFYRYMTYCAPELPNHPKKELEEELPC</sequence>
<accession>A0A1S3X161</accession>
<feature type="transmembrane region" description="Helical" evidence="1">
    <location>
        <begin position="168"/>
        <end position="185"/>
    </location>
</feature>
<organism evidence="2">
    <name type="scientific">Nicotiana tabacum</name>
    <name type="common">Common tobacco</name>
    <dbReference type="NCBI Taxonomy" id="4097"/>
    <lineage>
        <taxon>Eukaryota</taxon>
        <taxon>Viridiplantae</taxon>
        <taxon>Streptophyta</taxon>
        <taxon>Embryophyta</taxon>
        <taxon>Tracheophyta</taxon>
        <taxon>Spermatophyta</taxon>
        <taxon>Magnoliopsida</taxon>
        <taxon>eudicotyledons</taxon>
        <taxon>Gunneridae</taxon>
        <taxon>Pentapetalae</taxon>
        <taxon>asterids</taxon>
        <taxon>lamiids</taxon>
        <taxon>Solanales</taxon>
        <taxon>Solanaceae</taxon>
        <taxon>Nicotianoideae</taxon>
        <taxon>Nicotianeae</taxon>
        <taxon>Nicotiana</taxon>
    </lineage>
</organism>
<feature type="transmembrane region" description="Helical" evidence="1">
    <location>
        <begin position="120"/>
        <end position="137"/>
    </location>
</feature>
<dbReference type="OrthoDB" id="1285728at2759"/>
<dbReference type="RefSeq" id="XP_016433556.1">
    <property type="nucleotide sequence ID" value="XM_016578070.1"/>
</dbReference>
<dbReference type="AlphaFoldDB" id="A0A1S3X161"/>
<feature type="transmembrane region" description="Helical" evidence="1">
    <location>
        <begin position="58"/>
        <end position="76"/>
    </location>
</feature>
<dbReference type="STRING" id="4097.A0A1S3X161"/>
<dbReference type="OMA" id="WHREMSP"/>
<protein>
    <submittedName>
        <fullName evidence="2">Uncharacterized protein</fullName>
    </submittedName>
</protein>
<dbReference type="PaxDb" id="4097-A0A1S3X161"/>
<proteinExistence type="predicted"/>
<dbReference type="KEGG" id="nta:107760048"/>
<feature type="transmembrane region" description="Helical" evidence="1">
    <location>
        <begin position="33"/>
        <end position="52"/>
    </location>
</feature>
<feature type="transmembrane region" description="Helical" evidence="1">
    <location>
        <begin position="144"/>
        <end position="162"/>
    </location>
</feature>
<reference evidence="2" key="1">
    <citation type="submission" date="2025-08" db="UniProtKB">
        <authorList>
            <consortium name="RefSeq"/>
        </authorList>
    </citation>
    <scope>IDENTIFICATION</scope>
</reference>
<keyword evidence="1" id="KW-1133">Transmembrane helix</keyword>
<evidence type="ECO:0000313" key="2">
    <source>
        <dbReference type="RefSeq" id="XP_016433556.1"/>
    </source>
</evidence>